<evidence type="ECO:0000313" key="9">
    <source>
        <dbReference type="EMBL" id="MEL4456979.1"/>
    </source>
</evidence>
<organism evidence="9 10">
    <name type="scientific">Lutimonas vermicola</name>
    <dbReference type="NCBI Taxonomy" id="414288"/>
    <lineage>
        <taxon>Bacteria</taxon>
        <taxon>Pseudomonadati</taxon>
        <taxon>Bacteroidota</taxon>
        <taxon>Flavobacteriia</taxon>
        <taxon>Flavobacteriales</taxon>
        <taxon>Flavobacteriaceae</taxon>
        <taxon>Lutimonas</taxon>
    </lineage>
</organism>
<evidence type="ECO:0000256" key="2">
    <source>
        <dbReference type="ARBA" id="ARBA00012621"/>
    </source>
</evidence>
<dbReference type="PANTHER" id="PTHR42755:SF1">
    <property type="entry name" value="3-DEOXY-D-MANNO-OCTULOSONIC ACID TRANSFERASE, MITOCHONDRIAL-RELATED"/>
    <property type="match status" value="1"/>
</dbReference>
<evidence type="ECO:0000256" key="5">
    <source>
        <dbReference type="ARBA" id="ARBA00031445"/>
    </source>
</evidence>
<dbReference type="InterPro" id="IPR039901">
    <property type="entry name" value="Kdotransferase"/>
</dbReference>
<dbReference type="Gene3D" id="3.40.50.11720">
    <property type="entry name" value="3-Deoxy-D-manno-octulosonic-acid transferase, N-terminal domain"/>
    <property type="match status" value="1"/>
</dbReference>
<evidence type="ECO:0000259" key="8">
    <source>
        <dbReference type="Pfam" id="PF04413"/>
    </source>
</evidence>
<gene>
    <name evidence="9" type="ORF">AABB81_13805</name>
</gene>
<dbReference type="PANTHER" id="PTHR42755">
    <property type="entry name" value="3-DEOXY-MANNO-OCTULOSONATE CYTIDYLYLTRANSFERASE"/>
    <property type="match status" value="1"/>
</dbReference>
<proteinExistence type="inferred from homology"/>
<evidence type="ECO:0000256" key="4">
    <source>
        <dbReference type="ARBA" id="ARBA00022679"/>
    </source>
</evidence>
<reference evidence="9 10" key="1">
    <citation type="submission" date="2024-04" db="EMBL/GenBank/DDBJ databases">
        <title>whole genome sequencing of Lutimonas vermicola strain IMCC1616.</title>
        <authorList>
            <person name="Bae S.S."/>
        </authorList>
    </citation>
    <scope>NUCLEOTIDE SEQUENCE [LARGE SCALE GENOMIC DNA]</scope>
    <source>
        <strain evidence="9 10">IMCC1616</strain>
    </source>
</reference>
<accession>A0ABU9L3F4</accession>
<feature type="domain" description="3-deoxy-D-manno-octulosonic-acid transferase N-terminal" evidence="8">
    <location>
        <begin position="42"/>
        <end position="206"/>
    </location>
</feature>
<keyword evidence="7" id="KW-1003">Cell membrane</keyword>
<evidence type="ECO:0000256" key="7">
    <source>
        <dbReference type="RuleBase" id="RU365103"/>
    </source>
</evidence>
<comment type="subcellular location">
    <subcellularLocation>
        <location evidence="7">Cell membrane</location>
    </subcellularLocation>
</comment>
<sequence length="416" mass="47402">MKYLYNFAISLLGILLNILAVFDKKLSLFVNGRKQTFPRLTSAIKPDDKTIWIHCASLGEFEQGRPLIEKLRLIRPGYKIVLSFYSPSGFEIRKNYKNADVVVYLPIDTPSNARKFIEQVHPELAIFVKYEFWPNILGVLKDHSIETILVSGIFRSDQLFFKPYGGWMRKSLASFSHFFVQNQNSKALLESIGINNASVSGDTRFDRVAQILEQNNKLDFLDQFVNKNKTILVAGSTWEKDESHLVNFINQNPDNDVQYIIAPHNIIPREIQKLKKALNCKTSLYSDGHFDKDAKVLIVDTIGILTKIYSYADLAYIGGGFDKDGVHNVLEPAVFGIPLVIGPVYEKFEEAKDLVKLGGCLVAHHQEQLDNYFKQLIHEGNYRQKLGNITKAYIHKNQGATEIILDYIKQQLPDNS</sequence>
<protein>
    <recommendedName>
        <fullName evidence="3 7">3-deoxy-D-manno-octulosonic acid transferase</fullName>
        <shortName evidence="7">Kdo transferase</shortName>
        <ecNumber evidence="2 7">2.4.99.12</ecNumber>
    </recommendedName>
    <alternativeName>
        <fullName evidence="5 7">Lipid IV(A) 3-deoxy-D-manno-octulosonic acid transferase</fullName>
    </alternativeName>
</protein>
<dbReference type="EMBL" id="JBCDNA010000003">
    <property type="protein sequence ID" value="MEL4456979.1"/>
    <property type="molecule type" value="Genomic_DNA"/>
</dbReference>
<comment type="function">
    <text evidence="7">Involved in lipopolysaccharide (LPS) biosynthesis. Catalyzes the transfer of 3-deoxy-D-manno-octulosonate (Kdo) residue(s) from CMP-Kdo to lipid IV(A), the tetraacyldisaccharide-1,4'-bisphosphate precursor of lipid A.</text>
</comment>
<name>A0ABU9L3F4_9FLAO</name>
<dbReference type="Proteomes" id="UP001474120">
    <property type="component" value="Unassembled WGS sequence"/>
</dbReference>
<evidence type="ECO:0000313" key="10">
    <source>
        <dbReference type="Proteomes" id="UP001474120"/>
    </source>
</evidence>
<comment type="similarity">
    <text evidence="7">Belongs to the glycosyltransferase group 1 family.</text>
</comment>
<keyword evidence="4 7" id="KW-0808">Transferase</keyword>
<comment type="caution">
    <text evidence="9">The sequence shown here is derived from an EMBL/GenBank/DDBJ whole genome shotgun (WGS) entry which is preliminary data.</text>
</comment>
<dbReference type="EC" id="2.4.99.12" evidence="2 7"/>
<comment type="pathway">
    <text evidence="1 7">Bacterial outer membrane biogenesis; LPS core biosynthesis.</text>
</comment>
<keyword evidence="7" id="KW-0472">Membrane</keyword>
<dbReference type="RefSeq" id="WP_342161143.1">
    <property type="nucleotide sequence ID" value="NZ_JBCDNA010000003.1"/>
</dbReference>
<dbReference type="Pfam" id="PF04413">
    <property type="entry name" value="Glycos_transf_N"/>
    <property type="match status" value="1"/>
</dbReference>
<evidence type="ECO:0000256" key="1">
    <source>
        <dbReference type="ARBA" id="ARBA00004713"/>
    </source>
</evidence>
<comment type="catalytic activity">
    <reaction evidence="6 7">
        <text>lipid IVA (E. coli) + CMP-3-deoxy-beta-D-manno-octulosonate = alpha-Kdo-(2-&gt;6)-lipid IVA (E. coli) + CMP + H(+)</text>
        <dbReference type="Rhea" id="RHEA:28066"/>
        <dbReference type="ChEBI" id="CHEBI:15378"/>
        <dbReference type="ChEBI" id="CHEBI:58603"/>
        <dbReference type="ChEBI" id="CHEBI:60364"/>
        <dbReference type="ChEBI" id="CHEBI:60377"/>
        <dbReference type="ChEBI" id="CHEBI:85987"/>
        <dbReference type="EC" id="2.4.99.12"/>
    </reaction>
</comment>
<dbReference type="SUPFAM" id="SSF53756">
    <property type="entry name" value="UDP-Glycosyltransferase/glycogen phosphorylase"/>
    <property type="match status" value="1"/>
</dbReference>
<dbReference type="InterPro" id="IPR038107">
    <property type="entry name" value="Glycos_transf_N_sf"/>
</dbReference>
<dbReference type="Gene3D" id="3.40.50.2000">
    <property type="entry name" value="Glycogen Phosphorylase B"/>
    <property type="match status" value="1"/>
</dbReference>
<dbReference type="InterPro" id="IPR007507">
    <property type="entry name" value="Glycos_transf_N"/>
</dbReference>
<keyword evidence="7" id="KW-0448">Lipopolysaccharide biosynthesis</keyword>
<evidence type="ECO:0000256" key="6">
    <source>
        <dbReference type="ARBA" id="ARBA00049183"/>
    </source>
</evidence>
<keyword evidence="10" id="KW-1185">Reference proteome</keyword>
<evidence type="ECO:0000256" key="3">
    <source>
        <dbReference type="ARBA" id="ARBA00019077"/>
    </source>
</evidence>